<dbReference type="AlphaFoldDB" id="A0A7M1STA8"/>
<dbReference type="EMBL" id="CP063169">
    <property type="protein sequence ID" value="QOR70808.1"/>
    <property type="molecule type" value="Genomic_DNA"/>
</dbReference>
<reference evidence="2 3" key="1">
    <citation type="submission" date="2020-10" db="EMBL/GenBank/DDBJ databases">
        <title>Haloactinobacterium sp. RN3S43, a bacterium isolated from saline soil.</title>
        <authorList>
            <person name="Sun J.-Q."/>
        </authorList>
    </citation>
    <scope>NUCLEOTIDE SEQUENCE [LARGE SCALE GENOMIC DNA]</scope>
    <source>
        <strain evidence="2 3">RN3S43</strain>
    </source>
</reference>
<feature type="region of interest" description="Disordered" evidence="1">
    <location>
        <begin position="1"/>
        <end position="31"/>
    </location>
</feature>
<organism evidence="2 3">
    <name type="scientific">Ruania alkalisoli</name>
    <dbReference type="NCBI Taxonomy" id="2779775"/>
    <lineage>
        <taxon>Bacteria</taxon>
        <taxon>Bacillati</taxon>
        <taxon>Actinomycetota</taxon>
        <taxon>Actinomycetes</taxon>
        <taxon>Micrococcales</taxon>
        <taxon>Ruaniaceae</taxon>
        <taxon>Ruania</taxon>
    </lineage>
</organism>
<keyword evidence="3" id="KW-1185">Reference proteome</keyword>
<evidence type="ECO:0000256" key="1">
    <source>
        <dbReference type="SAM" id="MobiDB-lite"/>
    </source>
</evidence>
<dbReference type="Gene3D" id="3.40.190.10">
    <property type="entry name" value="Periplasmic binding protein-like II"/>
    <property type="match status" value="2"/>
</dbReference>
<sequence length="524" mass="56251">MTTTGVGVLTGCGSEGGDATPTASGSGSGNGPLLPTYIEYTGVTPDLSSTPEGALAGYFRYPDPQPRAGAEHPAAGLDSVEILYPTYQPVPLEVSENPFWQELNDRAGASMDLLMTPAANYDEKFQTMLAGGTLPEITVISGTPPRLSQILSSQFADLSEYLAGDLAAEYPSLANIPTVSWQSCVVGGVLYGVPQPRPIAGGPAMFYDEALVNELGLDPNPTSMDDYRQLMRDATDESAGRFGCSNPERMLIHVAMMLGAPNKWRQADDGSFVSAVADERTKEALAITRSMVEDGIFPPNWVSSTYSDKRDTFTTRKAIFHPDGDAAWSLFQGQLEATVSALPNPGPDGQAAPHHCGNPRQGMTVIRRDLESERIKRLLSTLDWLATPIGTLEHLFRKFGTEGSLFTWDGGIPSPVEGATSQIMDLQYIVDGPSGLGPAIEDDVRHRYEWYAANSENLELDASLGLYSETQAEVGGNLTADVAAMQLDILAGRKDIGEWDDFVTTWRANGGDAVAAELQEEASR</sequence>
<accession>A0A7M1STA8</accession>
<dbReference type="RefSeq" id="WP_193497480.1">
    <property type="nucleotide sequence ID" value="NZ_CP063169.1"/>
</dbReference>
<dbReference type="InterPro" id="IPR006059">
    <property type="entry name" value="SBP"/>
</dbReference>
<evidence type="ECO:0000313" key="3">
    <source>
        <dbReference type="Proteomes" id="UP000593758"/>
    </source>
</evidence>
<protein>
    <submittedName>
        <fullName evidence="2">Extracellular solute-binding protein</fullName>
    </submittedName>
</protein>
<dbReference type="Pfam" id="PF13416">
    <property type="entry name" value="SBP_bac_8"/>
    <property type="match status" value="1"/>
</dbReference>
<evidence type="ECO:0000313" key="2">
    <source>
        <dbReference type="EMBL" id="QOR70808.1"/>
    </source>
</evidence>
<name>A0A7M1STA8_9MICO</name>
<dbReference type="SUPFAM" id="SSF53850">
    <property type="entry name" value="Periplasmic binding protein-like II"/>
    <property type="match status" value="1"/>
</dbReference>
<dbReference type="KEGG" id="halt:IM660_00320"/>
<gene>
    <name evidence="2" type="ORF">IM660_00320</name>
</gene>
<proteinExistence type="predicted"/>
<dbReference type="Proteomes" id="UP000593758">
    <property type="component" value="Chromosome"/>
</dbReference>